<dbReference type="EMBL" id="JAGIZQ010000001">
    <property type="protein sequence ID" value="KAH6650632.1"/>
    <property type="molecule type" value="Genomic_DNA"/>
</dbReference>
<organism evidence="1 2">
    <name type="scientific">Chaetomium tenue</name>
    <dbReference type="NCBI Taxonomy" id="1854479"/>
    <lineage>
        <taxon>Eukaryota</taxon>
        <taxon>Fungi</taxon>
        <taxon>Dikarya</taxon>
        <taxon>Ascomycota</taxon>
        <taxon>Pezizomycotina</taxon>
        <taxon>Sordariomycetes</taxon>
        <taxon>Sordariomycetidae</taxon>
        <taxon>Sordariales</taxon>
        <taxon>Chaetomiaceae</taxon>
        <taxon>Chaetomium</taxon>
    </lineage>
</organism>
<proteinExistence type="predicted"/>
<gene>
    <name evidence="1" type="ORF">F5144DRAFT_617445</name>
</gene>
<name>A0ACB7PN43_9PEZI</name>
<evidence type="ECO:0000313" key="2">
    <source>
        <dbReference type="Proteomes" id="UP000724584"/>
    </source>
</evidence>
<evidence type="ECO:0000313" key="1">
    <source>
        <dbReference type="EMBL" id="KAH6650632.1"/>
    </source>
</evidence>
<accession>A0ACB7PN43</accession>
<keyword evidence="2" id="KW-1185">Reference proteome</keyword>
<reference evidence="1 2" key="1">
    <citation type="journal article" date="2021" name="Nat. Commun.">
        <title>Genetic determinants of endophytism in the Arabidopsis root mycobiome.</title>
        <authorList>
            <person name="Mesny F."/>
            <person name="Miyauchi S."/>
            <person name="Thiergart T."/>
            <person name="Pickel B."/>
            <person name="Atanasova L."/>
            <person name="Karlsson M."/>
            <person name="Huettel B."/>
            <person name="Barry K.W."/>
            <person name="Haridas S."/>
            <person name="Chen C."/>
            <person name="Bauer D."/>
            <person name="Andreopoulos W."/>
            <person name="Pangilinan J."/>
            <person name="LaButti K."/>
            <person name="Riley R."/>
            <person name="Lipzen A."/>
            <person name="Clum A."/>
            <person name="Drula E."/>
            <person name="Henrissat B."/>
            <person name="Kohler A."/>
            <person name="Grigoriev I.V."/>
            <person name="Martin F.M."/>
            <person name="Hacquard S."/>
        </authorList>
    </citation>
    <scope>NUCLEOTIDE SEQUENCE [LARGE SCALE GENOMIC DNA]</scope>
    <source>
        <strain evidence="1 2">MPI-SDFR-AT-0079</strain>
    </source>
</reference>
<sequence length="1490" mass="155367">MAFGFGGASNAMMGASAGGVGGVAQGKDLEVIQTEGLGFLSISADAKVQLTSKWSPPPAPTASLMSIASRKGLVAAAGPDAIHIATTESVRKAFEGEKSGDSEVRPFNPQAKVPFPIRISQLAFTADEQYLILSAESGGGLAVYDVQALTQGGTQPSFELSTNQETLRALVPNPMPESAGLCATVTNNGNLFMANLAERKLVSGSNGPTLRSQVSCAAWSTKGKQLVAGMADGSISQMTPDGVEKAHIPKPPGLGDYHVASVTWLENHVLLVVHNPTNGQDSSVFHLITRQQPPGGTPTFTFQKLTDPVEPFVSDKVPHHTVLRLRDFPPNLQDLLLVTSTATEGVGLLSRSKSPLTTDKPAEAITNVFTTTELADDSRRAQVPMSEDMTETYPIGAALDLSSKDKVYKPIPTDEIELSPGPLPGLWVLNNEGVLAAWWLVYNESIRGGTTYPGIGGGDTAAPALAAPAPAAAVPSAFASPANKTTAFGTPSTAASAFGGTSALGAKASPWSVGGGASTTPAFGSSSLGSKPAAAAPGAPAFGASSFGSKPAAPAFGQSSGFGMGAKVSPWATGSTSGAAPAFGKTAFPSPGASPGKVFGSGAAAPASGGFATFADKSGFAGLGGGSGGSSIFGSKPGAPLTSSAPEVSMDTDTAFPTPSAKTDKPALGTSPFVLGTTFKADKSSANDNEKPKDGAGKSLFGGGFGLSLDDASKKPTVAVSKDMDMESTTPPPVEEKPKSIFSPQSTTPTSTPAPQRIDFSSAAPAGGSNLFRSKLPTSSGMSNIFGAPKPATSIFGTPKVKQEDKDKVDLSKIPEAPLPPDATSKAAYYLSSSSSGSENSPTTVSKPSAKAEDAPLPPDFLGKPAQKESVPEAAPLPPDSIFAKPKPESKETTPPVTDDAPLPPDFLAKPPPKQAPTLPAVPDSASDHGLSEEEEEEGEVEEEEEEGEEEEGEEEEGEEEGEYESEAASEGSGVDVAKDLSPTIGFSGQTPGATPHSSFGGMGGSTFSTISRTEAEQTRPLFGEISRNAPPLFPKPAVPQSPRSPSPIRGQQRSSLLRPSEPGRSFSSPGVASQLLGRKPVPWQTTQGYSTGQRPQVDPNVQAQRKLAEKMRAEEQVLVDPQDEGIQQILQSKLEPTLQIHELFTVQSQLEPLNPGREQVPAACEALWRDINRMIDVLGLNSRSLQSFLLGHSTQFKQGGRSTADLENPDDWVLVEVGEFGAILNDEAARCAKGRVQDVEGAEDAIKGFAKDLAKLRAKEEDMRKIIGAYIDPEQLAVARSLPLSAEQASQQNELRRSYATFSQLLAETEEALTMLRTRIASAGGASGKGPVPTVEAIIRTINRMTSMAEKRSGDVDVLESQMRRLRLGSVGPTTPGGPRSREGSPFATPQQQHQRRSLMLLSSPEKDGSSRMLRESMASSIASYGGRGGTPLSSSSLLASPRKKTSMYSQEEKAELREREASRRGALQLLRKSLAKAGPNVSRLRDDD</sequence>
<comment type="caution">
    <text evidence="1">The sequence shown here is derived from an EMBL/GenBank/DDBJ whole genome shotgun (WGS) entry which is preliminary data.</text>
</comment>
<protein>
    <submittedName>
        <fullName evidence="1">Uncharacterized protein</fullName>
    </submittedName>
</protein>
<dbReference type="Proteomes" id="UP000724584">
    <property type="component" value="Unassembled WGS sequence"/>
</dbReference>